<dbReference type="Gene3D" id="2.180.10.10">
    <property type="entry name" value="RHS repeat-associated core"/>
    <property type="match status" value="2"/>
</dbReference>
<dbReference type="InterPro" id="IPR031325">
    <property type="entry name" value="RHS_repeat"/>
</dbReference>
<evidence type="ECO:0000259" key="4">
    <source>
        <dbReference type="Pfam" id="PF25023"/>
    </source>
</evidence>
<feature type="chain" id="PRO_5046070383" evidence="3">
    <location>
        <begin position="22"/>
        <end position="2139"/>
    </location>
</feature>
<evidence type="ECO:0000256" key="2">
    <source>
        <dbReference type="SAM" id="MobiDB-lite"/>
    </source>
</evidence>
<dbReference type="Pfam" id="PF25023">
    <property type="entry name" value="TEN_YD-shell"/>
    <property type="match status" value="1"/>
</dbReference>
<keyword evidence="3" id="KW-0732">Signal</keyword>
<dbReference type="EMBL" id="BOML01000064">
    <property type="protein sequence ID" value="GIE06530.1"/>
    <property type="molecule type" value="Genomic_DNA"/>
</dbReference>
<dbReference type="Pfam" id="PF05593">
    <property type="entry name" value="RHS_repeat"/>
    <property type="match status" value="1"/>
</dbReference>
<dbReference type="InterPro" id="IPR050708">
    <property type="entry name" value="T6SS_VgrG/RHS"/>
</dbReference>
<dbReference type="NCBIfam" id="TIGR03696">
    <property type="entry name" value="Rhs_assc_core"/>
    <property type="match status" value="1"/>
</dbReference>
<dbReference type="NCBIfam" id="TIGR01643">
    <property type="entry name" value="YD_repeat_2x"/>
    <property type="match status" value="3"/>
</dbReference>
<name>A0ABQ3Z9L7_9ACTN</name>
<accession>A0ABQ3Z9L7</accession>
<proteinExistence type="predicted"/>
<dbReference type="Proteomes" id="UP000637628">
    <property type="component" value="Unassembled WGS sequence"/>
</dbReference>
<organism evidence="5 6">
    <name type="scientific">Paractinoplanes durhamensis</name>
    <dbReference type="NCBI Taxonomy" id="113563"/>
    <lineage>
        <taxon>Bacteria</taxon>
        <taxon>Bacillati</taxon>
        <taxon>Actinomycetota</taxon>
        <taxon>Actinomycetes</taxon>
        <taxon>Micromonosporales</taxon>
        <taxon>Micromonosporaceae</taxon>
        <taxon>Paractinoplanes</taxon>
    </lineage>
</organism>
<evidence type="ECO:0000256" key="1">
    <source>
        <dbReference type="ARBA" id="ARBA00022737"/>
    </source>
</evidence>
<evidence type="ECO:0000313" key="5">
    <source>
        <dbReference type="EMBL" id="GIE06530.1"/>
    </source>
</evidence>
<feature type="region of interest" description="Disordered" evidence="2">
    <location>
        <begin position="30"/>
        <end position="54"/>
    </location>
</feature>
<sequence length="2139" mass="225713">MLSKNGLITALLLLVVTPALTNVAVVTGASAADPAAPPPTKRVELTKPKRSAPAVERKAYPKFNPAGHADFPAAGTATVAAGNKSRGGLPVLVSGNRAPVTITTPGRAAAAAAGVRGLLFSLRGSGSVEVDVDAATFRNAYGGDFADRLRLVRLPACALTTPTVPACQTQTPISATLSGPVSLAATGATVLAADATVSGPAGDYSATTLSPGGTWSTGGNTGAFTYAYPITVPAAVGGAAPQISVDYNSASQDARTESTNNQSSWLGDGWSSTENYIERTYKACEDVAGSGAPAHDGDQCWAGQILTLSLNGSSTPIVYDDATHTFRPATDSATTKIENLTGATNGTANGEYFRVTEGGIQYYFGLNRLPTWAAGNEETKSAWTMPVYQAHDGVAVCSDSSTFADTACTLGYRFNLDYVVDTSSNAVAYYYDTETGYYGPNLKNTPVSYVRGGSLKRIDYGMTASTIFAATAPEQVVFTTAERCTLDCSFGTAHPEYYPDVPVDLNCDATGDCTHHSPSFWTRKRLASITTQIQVGGVTKPVDRWDFTHSFPDGGDHAPSLWLDSIQHTGLDRIGGADADASTPAITFNPIQIANRVGTLPGLPRMYHDRISNIVTETGAETDVVYRTPDCSSVPASDPADPDDVAAQAFASTNTTGCFPVYWTPEGQPRPLMDWFYTHPVTKVTTIDNNNKYQDGTQPKLVTEYSYQGNPGWHFDDNEVVKAKNRTWGQFRGYPEVDVTTGDTSVFHYTDKTQVFDRKTLSKSYYFLGMNGDRLPGGDTRSVAPLNSTDGAVTVADNDAYAGRVFESVTYTGAGGTIDSATVTVPTLIGPTASRARTGLPTLKAQMVRDAKSLTRQAVSYGWRKTETDTFYNTTLGQSTTGMAVQTDDRGEIGAAGNVAHCTFTRYLDGSVATLVVPAEITVTDQDCSSAGATATGTLLSDSRTSYDGNAFAYNGDGQSNPARPARGLVTLVQQSSAATGATATAFIDIARTTYDSYGRVTATTRTPNSTAADGTTSLAQAVYTRRSPASGALPVTVTTVTAVTPGTNCAVVTVSSKNCYLDSATLDPARLLPTAKTDMAGKLTSLTYDALGRLTAVWLPNKSKAAQAQANTTFSYTMSRTAPSVVATRSLLDSGEYAVDQTLYDALLRPLETQTTGENDSVTVSDTQYDSHGWSVLTNNAYSTAGPPTATLISDRISQVSIPQTTVTDHDAMGRVTQSTEEHNGSLTRRTRTAYTGDTLTVLPPEGAVAARTTTNARGQTTTLDHFTAAPTLSGSVTQGFSASGGTSQSIAYEYTAAGERAKLTGPDGSVWTYQYDLLRRPIAQTDPDTGYSSTRHDDAGNVVAATDARNIELDYTYDLLGRKLTATSKTTGFQYAQWTYDTLRIGKPTSSSRFVPGINGAYTVGVTGYTALGNPAGQKITLPAVEAPLPTTYSTTFAFSPNTEQVTTQTDPAVTGMSGEVITYGYDGLGAPVSTAGTNLYVSGTTYSDFAKPTRVAMGPSTNLAVAYYSYDEETLRLSGRTVDRTQGIGPRVDDTSWTYDQAGNPLSVVDKQSETGNVVTDTQCFAYNALARLVEAKTVDGNCATGTLSSGAGSYWQTYAYNPVGDRTSLIDHATGGGTDAITGYTNGCSSGCGKSGPQPHTLTATTGGTNPTAFTYDSIGNLVTRTPATGNAQTLSWDDEGNLASVASAAGTTKYVYDADGNQLIRRDPGRTTLFAGDTEVVADTSVTPAVVLGGVRSYTHGGGVVAVRSTLPGSAGTDYLFTDPHGTSALAMDVATQVVSRKQYKPYGEVRGSPNTTAWPDMTHGYLGKSTDAVTGYTDLGARKYDPALGRFISADPLLDGADVNQLGGYTYAGDNPITSADPDGLKAIDYELDDGFGRPLDRSMSDVAVSEGGRKKGQQNRQAIKKFATTVLSDAGGLVNSLNPFSCLSGGIDGCIEEAKRPYRTAMTVVHLFQCVAQKGCGALEEDIGCANSFAECAGHFTFFVISAAATGGLGAESAAARVEAGVAKADAAASAPKPHAPKTPKVVPGKPRVTLLGKLDGLTPDDPNALWRYRGNPDYNVLDLPNKGPNRYTWNRNMQFIDEALGRGDEIRLMHNPAAFKKGGGIYSKELEYLDEHYKWEKKDTYWIVQKK</sequence>
<protein>
    <submittedName>
        <fullName evidence="5">Type IV secretion protein Rhs</fullName>
    </submittedName>
</protein>
<dbReference type="InterPro" id="IPR056823">
    <property type="entry name" value="TEN-like_YD-shell"/>
</dbReference>
<dbReference type="InterPro" id="IPR006530">
    <property type="entry name" value="YD"/>
</dbReference>
<comment type="caution">
    <text evidence="5">The sequence shown here is derived from an EMBL/GenBank/DDBJ whole genome shotgun (WGS) entry which is preliminary data.</text>
</comment>
<reference evidence="5 6" key="1">
    <citation type="submission" date="2021-01" db="EMBL/GenBank/DDBJ databases">
        <title>Whole genome shotgun sequence of Actinoplanes durhamensis NBRC 14914.</title>
        <authorList>
            <person name="Komaki H."/>
            <person name="Tamura T."/>
        </authorList>
    </citation>
    <scope>NUCLEOTIDE SEQUENCE [LARGE SCALE GENOMIC DNA]</scope>
    <source>
        <strain evidence="5 6">NBRC 14914</strain>
    </source>
</reference>
<evidence type="ECO:0000256" key="3">
    <source>
        <dbReference type="SAM" id="SignalP"/>
    </source>
</evidence>
<feature type="signal peptide" evidence="3">
    <location>
        <begin position="1"/>
        <end position="21"/>
    </location>
</feature>
<keyword evidence="1" id="KW-0677">Repeat</keyword>
<evidence type="ECO:0000313" key="6">
    <source>
        <dbReference type="Proteomes" id="UP000637628"/>
    </source>
</evidence>
<dbReference type="PANTHER" id="PTHR32305:SF17">
    <property type="entry name" value="TRNA NUCLEASE WAPA"/>
    <property type="match status" value="1"/>
</dbReference>
<dbReference type="PANTHER" id="PTHR32305">
    <property type="match status" value="1"/>
</dbReference>
<gene>
    <name evidence="5" type="ORF">Adu01nite_78800</name>
</gene>
<dbReference type="InterPro" id="IPR022385">
    <property type="entry name" value="Rhs_assc_core"/>
</dbReference>
<feature type="domain" description="Teneurin-like YD-shell" evidence="4">
    <location>
        <begin position="1764"/>
        <end position="1863"/>
    </location>
</feature>
<keyword evidence="6" id="KW-1185">Reference proteome</keyword>